<protein>
    <submittedName>
        <fullName evidence="1">Uncharacterized protein</fullName>
    </submittedName>
</protein>
<proteinExistence type="predicted"/>
<sequence>MKVEFQSLDFIQNGWHACADARADFFIGNTGDPIVAWMYVTSKKNNMILRHSGIVADLKDLSTDGELDSYGDYYCTMKQPQLYSSFMRNGSVNLANLIFS</sequence>
<reference evidence="1" key="1">
    <citation type="submission" date="2023-04" db="EMBL/GenBank/DDBJ databases">
        <title>A chromosome-level genome assembly of the parasitoid wasp Eretmocerus hayati.</title>
        <authorList>
            <person name="Zhong Y."/>
            <person name="Liu S."/>
            <person name="Liu Y."/>
        </authorList>
    </citation>
    <scope>NUCLEOTIDE SEQUENCE</scope>
    <source>
        <strain evidence="1">ZJU_SS_LIU_2023</strain>
    </source>
</reference>
<evidence type="ECO:0000313" key="2">
    <source>
        <dbReference type="Proteomes" id="UP001239111"/>
    </source>
</evidence>
<keyword evidence="2" id="KW-1185">Reference proteome</keyword>
<accession>A0ACC2NQK8</accession>
<dbReference type="Proteomes" id="UP001239111">
    <property type="component" value="Chromosome 3"/>
</dbReference>
<gene>
    <name evidence="1" type="ORF">QAD02_004664</name>
</gene>
<evidence type="ECO:0000313" key="1">
    <source>
        <dbReference type="EMBL" id="KAJ8673402.1"/>
    </source>
</evidence>
<comment type="caution">
    <text evidence="1">The sequence shown here is derived from an EMBL/GenBank/DDBJ whole genome shotgun (WGS) entry which is preliminary data.</text>
</comment>
<dbReference type="EMBL" id="CM056743">
    <property type="protein sequence ID" value="KAJ8673402.1"/>
    <property type="molecule type" value="Genomic_DNA"/>
</dbReference>
<organism evidence="1 2">
    <name type="scientific">Eretmocerus hayati</name>
    <dbReference type="NCBI Taxonomy" id="131215"/>
    <lineage>
        <taxon>Eukaryota</taxon>
        <taxon>Metazoa</taxon>
        <taxon>Ecdysozoa</taxon>
        <taxon>Arthropoda</taxon>
        <taxon>Hexapoda</taxon>
        <taxon>Insecta</taxon>
        <taxon>Pterygota</taxon>
        <taxon>Neoptera</taxon>
        <taxon>Endopterygota</taxon>
        <taxon>Hymenoptera</taxon>
        <taxon>Apocrita</taxon>
        <taxon>Proctotrupomorpha</taxon>
        <taxon>Chalcidoidea</taxon>
        <taxon>Aphelinidae</taxon>
        <taxon>Aphelininae</taxon>
        <taxon>Eretmocerus</taxon>
    </lineage>
</organism>
<name>A0ACC2NQK8_9HYME</name>